<name>A0A3Q4HKW1_NEOBR</name>
<dbReference type="OMA" id="MEFCQTL"/>
<accession>A0A3Q4HKW1</accession>
<dbReference type="Proteomes" id="UP000261580">
    <property type="component" value="Unassembled WGS sequence"/>
</dbReference>
<evidence type="ECO:0000313" key="2">
    <source>
        <dbReference type="Proteomes" id="UP000261580"/>
    </source>
</evidence>
<sequence>MGGEVNSAALLEFQGHINRFQRLCLSLLGRLAGSERDRLLKQAEISAPGDSAERREEMEVAMQQVCANIMEYCQALLLQSSAQAQFSICLFSPSGSEPAGRDGARTDLSSTVPSMAYSRVPSLGLVLYLLKNSAADFFRFHQSHRQSLGKLQSLDQLPPEELKELCQGLVSGPGGVEKISSVQRSLLAKRRLVQLINNRAKLLALCSYVIETCLFVLWRHLEYYLLHCIPTDPKDSLLPGSTLYRSRLADDSFSGLQASGGRGLSLSRVSQQDLDLLKSDMAAGFGEALQRKLLEVEGSYSQVRSRYTFIQALVRRIRGLLRQPKS</sequence>
<reference evidence="1" key="2">
    <citation type="submission" date="2025-09" db="UniProtKB">
        <authorList>
            <consortium name="Ensembl"/>
        </authorList>
    </citation>
    <scope>IDENTIFICATION</scope>
</reference>
<organism evidence="1 2">
    <name type="scientific">Neolamprologus brichardi</name>
    <name type="common">Fairy cichlid</name>
    <name type="synonym">Lamprologus brichardi</name>
    <dbReference type="NCBI Taxonomy" id="32507"/>
    <lineage>
        <taxon>Eukaryota</taxon>
        <taxon>Metazoa</taxon>
        <taxon>Chordata</taxon>
        <taxon>Craniata</taxon>
        <taxon>Vertebrata</taxon>
        <taxon>Euteleostomi</taxon>
        <taxon>Actinopterygii</taxon>
        <taxon>Neopterygii</taxon>
        <taxon>Teleostei</taxon>
        <taxon>Neoteleostei</taxon>
        <taxon>Acanthomorphata</taxon>
        <taxon>Ovalentaria</taxon>
        <taxon>Cichlomorphae</taxon>
        <taxon>Cichliformes</taxon>
        <taxon>Cichlidae</taxon>
        <taxon>African cichlids</taxon>
        <taxon>Pseudocrenilabrinae</taxon>
        <taxon>Lamprologini</taxon>
        <taxon>Neolamprologus</taxon>
    </lineage>
</organism>
<dbReference type="STRING" id="32507.ENSNBRP00000021353"/>
<evidence type="ECO:0000313" key="1">
    <source>
        <dbReference type="Ensembl" id="ENSNBRP00000021353.1"/>
    </source>
</evidence>
<dbReference type="Ensembl" id="ENSNBRT00000021931.1">
    <property type="protein sequence ID" value="ENSNBRP00000021353.1"/>
    <property type="gene ID" value="ENSNBRG00000016375.1"/>
</dbReference>
<reference evidence="1" key="1">
    <citation type="submission" date="2025-08" db="UniProtKB">
        <authorList>
            <consortium name="Ensembl"/>
        </authorList>
    </citation>
    <scope>IDENTIFICATION</scope>
</reference>
<dbReference type="GeneTree" id="ENSGT00390000004003"/>
<protein>
    <submittedName>
        <fullName evidence="1">Uncharacterized protein</fullName>
    </submittedName>
</protein>
<dbReference type="AlphaFoldDB" id="A0A3Q4HKW1"/>
<proteinExistence type="predicted"/>
<keyword evidence="2" id="KW-1185">Reference proteome</keyword>
<dbReference type="Bgee" id="ENSNBRG00000016375">
    <property type="expression patterns" value="Expressed in mesonephros and 6 other cell types or tissues"/>
</dbReference>